<evidence type="ECO:0000313" key="2">
    <source>
        <dbReference type="EMBL" id="MFC7304246.1"/>
    </source>
</evidence>
<name>A0ABW2JFS2_9ACTN</name>
<feature type="domain" description="3-octaprenyl-4-hydroxybenzoate carboxy-lyase-like C-terminal" evidence="1">
    <location>
        <begin position="10"/>
        <end position="139"/>
    </location>
</feature>
<gene>
    <name evidence="2" type="ORF">ACFQVC_08485</name>
</gene>
<organism evidence="2 3">
    <name type="scientific">Streptomyces monticola</name>
    <dbReference type="NCBI Taxonomy" id="2666263"/>
    <lineage>
        <taxon>Bacteria</taxon>
        <taxon>Bacillati</taxon>
        <taxon>Actinomycetota</taxon>
        <taxon>Actinomycetes</taxon>
        <taxon>Kitasatosporales</taxon>
        <taxon>Streptomycetaceae</taxon>
        <taxon>Streptomyces</taxon>
    </lineage>
</organism>
<accession>A0ABW2JFS2</accession>
<dbReference type="PANTHER" id="PTHR30108">
    <property type="entry name" value="3-OCTAPRENYL-4-HYDROXYBENZOATE CARBOXY-LYASE-RELATED"/>
    <property type="match status" value="1"/>
</dbReference>
<keyword evidence="3" id="KW-1185">Reference proteome</keyword>
<dbReference type="EMBL" id="JBHTCF010000003">
    <property type="protein sequence ID" value="MFC7304246.1"/>
    <property type="molecule type" value="Genomic_DNA"/>
</dbReference>
<sequence>MAGQPVDEDHTVSALTAAAECRRVLRAHGLPVDMAWVPLETAGHWCVITVTADWRQRFGPAAQELTREIAETVLATRFGRWMARVIVLDDDIDPTDLAEVVWAFATRGHPRDGRLTFEDMPLLPLMICYTAAERMTATGPKLAHNCLLPEPGPQRPRRCSFAHNYPPEVRRRVREWWGESGGGG</sequence>
<dbReference type="Gene3D" id="3.40.1670.10">
    <property type="entry name" value="UbiD C-terminal domain-like"/>
    <property type="match status" value="1"/>
</dbReference>
<evidence type="ECO:0000259" key="1">
    <source>
        <dbReference type="Pfam" id="PF20696"/>
    </source>
</evidence>
<dbReference type="InterPro" id="IPR049381">
    <property type="entry name" value="UbiD-like_C"/>
</dbReference>
<dbReference type="InterPro" id="IPR002830">
    <property type="entry name" value="UbiD"/>
</dbReference>
<protein>
    <recommendedName>
        <fullName evidence="1">3-octaprenyl-4-hydroxybenzoate carboxy-lyase-like C-terminal domain-containing protein</fullName>
    </recommendedName>
</protein>
<dbReference type="RefSeq" id="WP_381828391.1">
    <property type="nucleotide sequence ID" value="NZ_JBHTCF010000003.1"/>
</dbReference>
<dbReference type="Pfam" id="PF20696">
    <property type="entry name" value="UbiD_C"/>
    <property type="match status" value="1"/>
</dbReference>
<comment type="caution">
    <text evidence="2">The sequence shown here is derived from an EMBL/GenBank/DDBJ whole genome shotgun (WGS) entry which is preliminary data.</text>
</comment>
<proteinExistence type="predicted"/>
<dbReference type="SUPFAM" id="SSF143968">
    <property type="entry name" value="UbiD C-terminal domain-like"/>
    <property type="match status" value="1"/>
</dbReference>
<dbReference type="PANTHER" id="PTHR30108:SF17">
    <property type="entry name" value="FERULIC ACID DECARBOXYLASE 1"/>
    <property type="match status" value="1"/>
</dbReference>
<dbReference type="Proteomes" id="UP001596523">
    <property type="component" value="Unassembled WGS sequence"/>
</dbReference>
<reference evidence="3" key="1">
    <citation type="journal article" date="2019" name="Int. J. Syst. Evol. Microbiol.">
        <title>The Global Catalogue of Microorganisms (GCM) 10K type strain sequencing project: providing services to taxonomists for standard genome sequencing and annotation.</title>
        <authorList>
            <consortium name="The Broad Institute Genomics Platform"/>
            <consortium name="The Broad Institute Genome Sequencing Center for Infectious Disease"/>
            <person name="Wu L."/>
            <person name="Ma J."/>
        </authorList>
    </citation>
    <scope>NUCLEOTIDE SEQUENCE [LARGE SCALE GENOMIC DNA]</scope>
    <source>
        <strain evidence="3">SYNS20</strain>
    </source>
</reference>
<evidence type="ECO:0000313" key="3">
    <source>
        <dbReference type="Proteomes" id="UP001596523"/>
    </source>
</evidence>
<dbReference type="Gene3D" id="1.20.5.4570">
    <property type="match status" value="1"/>
</dbReference>